<name>A0A6C0LYK4_9ZZZZ</name>
<dbReference type="GO" id="GO:0008757">
    <property type="term" value="F:S-adenosylmethionine-dependent methyltransferase activity"/>
    <property type="evidence" value="ECO:0007669"/>
    <property type="project" value="InterPro"/>
</dbReference>
<dbReference type="InterPro" id="IPR013216">
    <property type="entry name" value="Methyltransf_11"/>
</dbReference>
<evidence type="ECO:0000259" key="2">
    <source>
        <dbReference type="Pfam" id="PF08241"/>
    </source>
</evidence>
<feature type="domain" description="Methyltransferase type 11" evidence="2">
    <location>
        <begin position="98"/>
        <end position="191"/>
    </location>
</feature>
<keyword evidence="1" id="KW-0812">Transmembrane</keyword>
<dbReference type="CDD" id="cd02440">
    <property type="entry name" value="AdoMet_MTases"/>
    <property type="match status" value="1"/>
</dbReference>
<accession>A0A6C0LYK4</accession>
<dbReference type="EMBL" id="MN740569">
    <property type="protein sequence ID" value="QHU34332.1"/>
    <property type="molecule type" value="Genomic_DNA"/>
</dbReference>
<dbReference type="InterPro" id="IPR029063">
    <property type="entry name" value="SAM-dependent_MTases_sf"/>
</dbReference>
<dbReference type="SUPFAM" id="SSF53335">
    <property type="entry name" value="S-adenosyl-L-methionine-dependent methyltransferases"/>
    <property type="match status" value="1"/>
</dbReference>
<dbReference type="AlphaFoldDB" id="A0A6C0LYK4"/>
<feature type="transmembrane region" description="Helical" evidence="1">
    <location>
        <begin position="20"/>
        <end position="36"/>
    </location>
</feature>
<sequence>MNIVDKIYVQTMEGSVWKRILFTLVIILVIVTYYRYTTPQQEGFVQLNKFENYNRTSDIYDDFYADIYDEIYHSDLLCEHSFEKIKEITKPTKTSRVLDVGSGTGCMMEEFTKAGIPIQGIENSQAMINKAKEKNKLYKMKQGDVLNSMMYTDEDFTHILCLYFTIYYLADKHMFFQNAYNWLEPGGILIIHLVDRDQFDPIVPAGNPLLFVSPQRYASERITKSVVKFKDFQYKSNFKIDANENRAYFKEEFRDDNSGKVRKHEHTLYMQSQKSILGIAKDVGFVIKKKYHMIELQYEYQYLYFLEKPLDK</sequence>
<reference evidence="3" key="1">
    <citation type="journal article" date="2020" name="Nature">
        <title>Giant virus diversity and host interactions through global metagenomics.</title>
        <authorList>
            <person name="Schulz F."/>
            <person name="Roux S."/>
            <person name="Paez-Espino D."/>
            <person name="Jungbluth S."/>
            <person name="Walsh D.A."/>
            <person name="Denef V.J."/>
            <person name="McMahon K.D."/>
            <person name="Konstantinidis K.T."/>
            <person name="Eloe-Fadrosh E.A."/>
            <person name="Kyrpides N.C."/>
            <person name="Woyke T."/>
        </authorList>
    </citation>
    <scope>NUCLEOTIDE SEQUENCE</scope>
    <source>
        <strain evidence="3">GVMAG-S-1016713-123</strain>
    </source>
</reference>
<keyword evidence="1" id="KW-0472">Membrane</keyword>
<organism evidence="3">
    <name type="scientific">viral metagenome</name>
    <dbReference type="NCBI Taxonomy" id="1070528"/>
    <lineage>
        <taxon>unclassified sequences</taxon>
        <taxon>metagenomes</taxon>
        <taxon>organismal metagenomes</taxon>
    </lineage>
</organism>
<dbReference type="Pfam" id="PF08241">
    <property type="entry name" value="Methyltransf_11"/>
    <property type="match status" value="1"/>
</dbReference>
<keyword evidence="1" id="KW-1133">Transmembrane helix</keyword>
<dbReference type="Gene3D" id="3.40.50.150">
    <property type="entry name" value="Vaccinia Virus protein VP39"/>
    <property type="match status" value="1"/>
</dbReference>
<dbReference type="PANTHER" id="PTHR43861">
    <property type="entry name" value="TRANS-ACONITATE 2-METHYLTRANSFERASE-RELATED"/>
    <property type="match status" value="1"/>
</dbReference>
<proteinExistence type="predicted"/>
<protein>
    <recommendedName>
        <fullName evidence="2">Methyltransferase type 11 domain-containing protein</fullName>
    </recommendedName>
</protein>
<evidence type="ECO:0000313" key="3">
    <source>
        <dbReference type="EMBL" id="QHU34332.1"/>
    </source>
</evidence>
<evidence type="ECO:0000256" key="1">
    <source>
        <dbReference type="SAM" id="Phobius"/>
    </source>
</evidence>
<dbReference type="PANTHER" id="PTHR43861:SF1">
    <property type="entry name" value="TRANS-ACONITATE 2-METHYLTRANSFERASE"/>
    <property type="match status" value="1"/>
</dbReference>